<dbReference type="Gramene" id="TraesCS1B02G460500.2">
    <property type="protein sequence ID" value="TraesCS1B02G460500.2"/>
    <property type="gene ID" value="TraesCS1B02G460500"/>
</dbReference>
<feature type="domain" description="B-block binding subunit of TFIIIC" evidence="2">
    <location>
        <begin position="113"/>
        <end position="196"/>
    </location>
</feature>
<dbReference type="GO" id="GO:0000127">
    <property type="term" value="C:transcription factor TFIIIC complex"/>
    <property type="evidence" value="ECO:0000318"/>
    <property type="project" value="GO_Central"/>
</dbReference>
<dbReference type="Pfam" id="PF24101">
    <property type="entry name" value="WHD_GTF3C1"/>
    <property type="match status" value="1"/>
</dbReference>
<dbReference type="Pfam" id="PF23704">
    <property type="entry name" value="WHD_GTF3C1_N"/>
    <property type="match status" value="1"/>
</dbReference>
<dbReference type="OrthoDB" id="68020at2759"/>
<feature type="region of interest" description="Disordered" evidence="1">
    <location>
        <begin position="1349"/>
        <end position="1399"/>
    </location>
</feature>
<feature type="domain" description="DUF7647" evidence="8">
    <location>
        <begin position="680"/>
        <end position="851"/>
    </location>
</feature>
<feature type="domain" description="General transcription factor 3C polypeptide 1 winged-helix" evidence="3">
    <location>
        <begin position="1"/>
        <end position="101"/>
    </location>
</feature>
<evidence type="ECO:0000259" key="3">
    <source>
        <dbReference type="Pfam" id="PF23704"/>
    </source>
</evidence>
<feature type="domain" description="GTF3C1 extended winged-helix" evidence="4">
    <location>
        <begin position="499"/>
        <end position="601"/>
    </location>
</feature>
<dbReference type="InterPro" id="IPR056428">
    <property type="entry name" value="WH_GTF3C1"/>
</dbReference>
<dbReference type="InterPro" id="IPR056020">
    <property type="entry name" value="DUF7599"/>
</dbReference>
<feature type="compositionally biased region" description="Basic and acidic residues" evidence="1">
    <location>
        <begin position="1375"/>
        <end position="1388"/>
    </location>
</feature>
<dbReference type="PaxDb" id="4565-Traes_1BL_0AB5D45C6.2"/>
<dbReference type="Pfam" id="PF24655">
    <property type="entry name" value="DUF7645"/>
    <property type="match status" value="1"/>
</dbReference>
<dbReference type="Pfam" id="PF24658">
    <property type="entry name" value="DUF7647"/>
    <property type="match status" value="1"/>
</dbReference>
<dbReference type="CDD" id="cd16169">
    <property type="entry name" value="Tau138_eWH"/>
    <property type="match status" value="1"/>
</dbReference>
<feature type="domain" description="DUF7646" evidence="7">
    <location>
        <begin position="324"/>
        <end position="409"/>
    </location>
</feature>
<feature type="domain" description="DUF7599" evidence="5">
    <location>
        <begin position="232"/>
        <end position="314"/>
    </location>
</feature>
<keyword evidence="10" id="KW-1185">Reference proteome</keyword>
<dbReference type="PANTHER" id="PTHR15180:SF3">
    <property type="entry name" value="B-BLOCK BINDING SUBUNIT OF TFIIIC DOMAIN-CONTAINING PROTEIN"/>
    <property type="match status" value="1"/>
</dbReference>
<dbReference type="InterPro" id="IPR035625">
    <property type="entry name" value="Tfc3-like_eWH"/>
</dbReference>
<dbReference type="GO" id="GO:0042791">
    <property type="term" value="P:5S class rRNA transcription by RNA polymerase III"/>
    <property type="evidence" value="ECO:0000318"/>
    <property type="project" value="GO_Central"/>
</dbReference>
<dbReference type="InterPro" id="IPR056064">
    <property type="entry name" value="DUF7647"/>
</dbReference>
<evidence type="ECO:0000313" key="10">
    <source>
        <dbReference type="Proteomes" id="UP000019116"/>
    </source>
</evidence>
<dbReference type="InterPro" id="IPR056062">
    <property type="entry name" value="DUF7645"/>
</dbReference>
<evidence type="ECO:0000259" key="7">
    <source>
        <dbReference type="Pfam" id="PF24657"/>
    </source>
</evidence>
<reference evidence="9" key="1">
    <citation type="submission" date="2018-08" db="EMBL/GenBank/DDBJ databases">
        <authorList>
            <person name="Rossello M."/>
        </authorList>
    </citation>
    <scope>NUCLEOTIDE SEQUENCE [LARGE SCALE GENOMIC DNA]</scope>
    <source>
        <strain evidence="9">cv. Chinese Spring</strain>
    </source>
</reference>
<dbReference type="Pfam" id="PF24538">
    <property type="entry name" value="DUF7599"/>
    <property type="match status" value="1"/>
</dbReference>
<dbReference type="EnsemblPlants" id="TraesCS1B02G460500.2">
    <property type="protein sequence ID" value="TraesCS1B02G460500.2"/>
    <property type="gene ID" value="TraesCS1B02G460500"/>
</dbReference>
<name>A0A3B5Z594_WHEAT</name>
<dbReference type="Pfam" id="PF24657">
    <property type="entry name" value="DUF7646"/>
    <property type="match status" value="1"/>
</dbReference>
<feature type="compositionally biased region" description="Polar residues" evidence="1">
    <location>
        <begin position="908"/>
        <end position="926"/>
    </location>
</feature>
<dbReference type="PANTHER" id="PTHR15180">
    <property type="entry name" value="GENERAL TRANSCRIPTION FACTOR 3C POLYPEPTIDE 1"/>
    <property type="match status" value="1"/>
</dbReference>
<organism evidence="9">
    <name type="scientific">Triticum aestivum</name>
    <name type="common">Wheat</name>
    <dbReference type="NCBI Taxonomy" id="4565"/>
    <lineage>
        <taxon>Eukaryota</taxon>
        <taxon>Viridiplantae</taxon>
        <taxon>Streptophyta</taxon>
        <taxon>Embryophyta</taxon>
        <taxon>Tracheophyta</taxon>
        <taxon>Spermatophyta</taxon>
        <taxon>Magnoliopsida</taxon>
        <taxon>Liliopsida</taxon>
        <taxon>Poales</taxon>
        <taxon>Poaceae</taxon>
        <taxon>BOP clade</taxon>
        <taxon>Pooideae</taxon>
        <taxon>Triticodae</taxon>
        <taxon>Triticeae</taxon>
        <taxon>Triticinae</taxon>
        <taxon>Triticum</taxon>
    </lineage>
</organism>
<dbReference type="Gramene" id="TraesNOR1B03G00402350.1">
    <property type="protein sequence ID" value="TraesNOR1B03G00402350.1"/>
    <property type="gene ID" value="TraesNOR1B03G00402350"/>
</dbReference>
<evidence type="ECO:0000259" key="4">
    <source>
        <dbReference type="Pfam" id="PF24101"/>
    </source>
</evidence>
<proteinExistence type="predicted"/>
<accession>A0A3B5Z594</accession>
<evidence type="ECO:0000313" key="9">
    <source>
        <dbReference type="EnsemblPlants" id="TraesCS1B02G460500.2"/>
    </source>
</evidence>
<dbReference type="Proteomes" id="UP000019116">
    <property type="component" value="Chromosome 1B"/>
</dbReference>
<feature type="domain" description="DUF7645" evidence="6">
    <location>
        <begin position="852"/>
        <end position="910"/>
    </location>
</feature>
<dbReference type="GO" id="GO:0003677">
    <property type="term" value="F:DNA binding"/>
    <property type="evidence" value="ECO:0007669"/>
    <property type="project" value="InterPro"/>
</dbReference>
<dbReference type="GO" id="GO:0006384">
    <property type="term" value="P:transcription initiation at RNA polymerase III promoter"/>
    <property type="evidence" value="ECO:0000318"/>
    <property type="project" value="GO_Central"/>
</dbReference>
<dbReference type="InterPro" id="IPR007309">
    <property type="entry name" value="TFIIIC_Bblock-bd"/>
</dbReference>
<evidence type="ECO:0000259" key="6">
    <source>
        <dbReference type="Pfam" id="PF24655"/>
    </source>
</evidence>
<dbReference type="STRING" id="4565.A0A3B5Z594"/>
<evidence type="ECO:0000259" key="5">
    <source>
        <dbReference type="Pfam" id="PF24538"/>
    </source>
</evidence>
<gene>
    <name evidence="9" type="primary">LOC123148919</name>
</gene>
<evidence type="ECO:0000259" key="8">
    <source>
        <dbReference type="Pfam" id="PF24658"/>
    </source>
</evidence>
<sequence length="1780" mass="198988">MDALVSAAVEEVCARLSLGLPVADLWAALSGAFRAAGLPPGLPVRRVLFARLLALPVISLMEGEEGALVPSPEKGDVEAAERRGARLVASPALGDNFLGIYDHRCSGSKLSDNQRKTLEHVAASRTSGVAQRTLSKRFHIEPNKFYFVVKTLQSQGLVAGKQAIVKSNGIGGESEDDSGKSLVGSTNLLYLSRYAKGLDMNSHQRIEITNTDALQEDETLGVDHKSHVSIHDHLPAMKAICDKLEEASGKVLAISDIKKDLGYSKPRGHRAWRNVLCRLLDAQLVEKISAKVDNKVVGCLRLLKKFNPDEFKPKSTALNYKLGMKCLATDQLMELPLDNCIYDMIHAQGPKGATLVELGRRLGGKHSNPKELGRRVSSMVKKFNLASQGEVIDKTTQYRFWTSENFSLHKANTALQNCDALDDHDHRPDLWLSIPSKESDSLSPQGDSFVDDKLLFEEDCSEKPVVLVHHLPNNHEASVGVSQVEQVAFQSKRRRWPLSTSDDGRQKRILHILEKKDFVLMVELRKWLEKKENGKIMDRKTLIRTLNKLQLKCIKVNAPLVTDYTGSRSVDVILNPSVKVMSPELMDQIRNRLRNFDSQRRSSAAAKLKQKHTLAIHGLKVQRRAKVKKIPISEAIHANGFIGAKMIRAKLLHKFLWEYVSGLPNLHCAKEGQHDKNLNQSCQFSITAAIKEMPLELFLQVVGSAKIDSSTVTKCCGRTLSEIPIGVYSQLTGTHAKGRLSRLVTILNRLKLIELVSNHVEDSDVRSGDIPTYSLELRPYIEEPAPSIVQSSHVSVNHGPKFRHDFVLSKQESVDAYWETLKYCYLTVGSAEPSAFPGNCVPEVCHVRSWSSVRVMTTKQRLELQTRLMNENEKGIIPHKVCCIIAKDLNLSVQQVLYASSKNRQLHGQASISDTQHQQKSNSRSTSQKRKRSANEIAMKFIKQKVEASGSSSQRLVKSILDGEITEKISPSLTGLPEQRHRAGITPTHNIVGTFLHTNKDKRGSRRLVKKIFFWTSESDRKLLMAYSRYRTRRGAKISRVAWNSISDLPALPAACRKRMSSLRAKTNIRTAVNRICNILAIRYKRSKAKELSNSSYENSADSDSEVFNWDNFNDPEIRNALDEILEFIRLGNMGQTNRISPESERRNDDAAEEIPTEQVMQCPTSTSTVAPEIVELCTCSNSMHPSKNMAIPCSVHENNIKPNKAEITKRGVCKSLAIANALELLKVFLLSSLSASEAQAALKATFQLYSESEIFTALSFLRGKNFLVTGNGMKLVTLSGKFFFDASYSPFPYGSGKKASEFLKWLIGQRKNIVDSTVYLHPDPQCGEIVHLFSLVLSGELLISPSLPSEGVGEADEPNSFSPSIEDSSDLDDCTYKRKSTELESSRTKRHKPFPHIDSRREKGFPGIQVALNQEMIQTNNPMQVLHHKECLMFTLAREMGSKDVDSKVESRDMLPDLNDLNSCRCLLSAFHLENSYRGWPWDAMKLYAEQLPSLCCNKNEPIVLSSDLFRNAFCIIRQTGEQGVNLREMSQALHPLGMQSISLVVDMLERFQLAIKVNAYDGVQIVDSLHKPKYHITTLAEYSHCSCLRAPGSEMASTGDTRNILKEKHSTMPLNLHGTVRKLGEGHTVTVVDVERKSSSHLQSGSPGDDERPSTCCHVCRSRIYHPILPWINGDGSTNSTVYEGLSRRIIGYVMQYPGISEEDVIRRMDVLNPQTCRTLLGKLTVDKHLYVHVGVFDEDVPSAPTMLRGLLKQGRCEERSKSARRRYFANPMSTFML</sequence>
<evidence type="ECO:0000256" key="1">
    <source>
        <dbReference type="SAM" id="MobiDB-lite"/>
    </source>
</evidence>
<dbReference type="Gramene" id="TraesSTA1B03G00395070.1">
    <property type="protein sequence ID" value="TraesSTA1B03G00395070.1"/>
    <property type="gene ID" value="TraesSTA1B03G00395070"/>
</dbReference>
<dbReference type="Gramene" id="TraesJUL1B03G00397600.1">
    <property type="protein sequence ID" value="TraesJUL1B03G00397600.1"/>
    <property type="gene ID" value="TraesJUL1B03G00397600"/>
</dbReference>
<dbReference type="InterPro" id="IPR056467">
    <property type="entry name" value="eWH_GTF3C1"/>
</dbReference>
<dbReference type="Pfam" id="PF04182">
    <property type="entry name" value="B-block_TFIIIC"/>
    <property type="match status" value="1"/>
</dbReference>
<evidence type="ECO:0000259" key="2">
    <source>
        <dbReference type="Pfam" id="PF04182"/>
    </source>
</evidence>
<feature type="region of interest" description="Disordered" evidence="1">
    <location>
        <begin position="908"/>
        <end position="933"/>
    </location>
</feature>
<reference evidence="9" key="2">
    <citation type="submission" date="2018-10" db="UniProtKB">
        <authorList>
            <consortium name="EnsemblPlants"/>
        </authorList>
    </citation>
    <scope>IDENTIFICATION</scope>
</reference>
<dbReference type="InterPro" id="IPR056063">
    <property type="entry name" value="DUF7646"/>
</dbReference>
<dbReference type="InterPro" id="IPR044210">
    <property type="entry name" value="Tfc3-like"/>
</dbReference>
<protein>
    <submittedName>
        <fullName evidence="9">Uncharacterized protein</fullName>
    </submittedName>
</protein>